<evidence type="ECO:0000313" key="15">
    <source>
        <dbReference type="EMBL" id="KAK7804033.1"/>
    </source>
</evidence>
<evidence type="ECO:0000256" key="1">
    <source>
        <dbReference type="ARBA" id="ARBA00004123"/>
    </source>
</evidence>
<dbReference type="Gene3D" id="6.10.140.140">
    <property type="match status" value="1"/>
</dbReference>
<dbReference type="SUPFAM" id="SSF109640">
    <property type="entry name" value="KRAB domain (Kruppel-associated box)"/>
    <property type="match status" value="1"/>
</dbReference>
<dbReference type="PANTHER" id="PTHR47772">
    <property type="entry name" value="ZINC FINGER PROTEIN 200"/>
    <property type="match status" value="1"/>
</dbReference>
<dbReference type="SMART" id="SM00355">
    <property type="entry name" value="ZnF_C2H2"/>
    <property type="match status" value="4"/>
</dbReference>
<feature type="domain" description="KRAB" evidence="14">
    <location>
        <begin position="77"/>
        <end position="148"/>
    </location>
</feature>
<keyword evidence="3" id="KW-0479">Metal-binding</keyword>
<dbReference type="GO" id="GO:0003700">
    <property type="term" value="F:DNA-binding transcription factor activity"/>
    <property type="evidence" value="ECO:0007669"/>
    <property type="project" value="UniProtKB-ARBA"/>
</dbReference>
<keyword evidence="6" id="KW-0862">Zinc</keyword>
<dbReference type="SUPFAM" id="SSF57667">
    <property type="entry name" value="beta-beta-alpha zinc fingers"/>
    <property type="match status" value="4"/>
</dbReference>
<dbReference type="InterPro" id="IPR036051">
    <property type="entry name" value="KRAB_dom_sf"/>
</dbReference>
<dbReference type="GO" id="GO:0008270">
    <property type="term" value="F:zinc ion binding"/>
    <property type="evidence" value="ECO:0007669"/>
    <property type="project" value="UniProtKB-KW"/>
</dbReference>
<accession>A0AAW0HMP3</accession>
<dbReference type="PROSITE" id="PS00028">
    <property type="entry name" value="ZINC_FINGER_C2H2_1"/>
    <property type="match status" value="2"/>
</dbReference>
<dbReference type="CDD" id="cd07765">
    <property type="entry name" value="KRAB_A-box"/>
    <property type="match status" value="1"/>
</dbReference>
<dbReference type="AlphaFoldDB" id="A0AAW0HMP3"/>
<evidence type="ECO:0000256" key="10">
    <source>
        <dbReference type="ARBA" id="ARBA00023242"/>
    </source>
</evidence>
<evidence type="ECO:0000256" key="8">
    <source>
        <dbReference type="ARBA" id="ARBA00023125"/>
    </source>
</evidence>
<evidence type="ECO:0000256" key="6">
    <source>
        <dbReference type="ARBA" id="ARBA00022833"/>
    </source>
</evidence>
<evidence type="ECO:0000256" key="3">
    <source>
        <dbReference type="ARBA" id="ARBA00022723"/>
    </source>
</evidence>
<dbReference type="InterPro" id="IPR013087">
    <property type="entry name" value="Znf_C2H2_type"/>
</dbReference>
<evidence type="ECO:0000256" key="5">
    <source>
        <dbReference type="ARBA" id="ARBA00022771"/>
    </source>
</evidence>
<keyword evidence="8" id="KW-0238">DNA-binding</keyword>
<evidence type="ECO:0000256" key="12">
    <source>
        <dbReference type="SAM" id="MobiDB-lite"/>
    </source>
</evidence>
<evidence type="ECO:0000256" key="4">
    <source>
        <dbReference type="ARBA" id="ARBA00022737"/>
    </source>
</evidence>
<dbReference type="Gene3D" id="3.30.160.60">
    <property type="entry name" value="Classic Zinc Finger"/>
    <property type="match status" value="6"/>
</dbReference>
<dbReference type="GO" id="GO:0045892">
    <property type="term" value="P:negative regulation of DNA-templated transcription"/>
    <property type="evidence" value="ECO:0007669"/>
    <property type="project" value="UniProtKB-ARBA"/>
</dbReference>
<gene>
    <name evidence="15" type="ORF">U0070_008214</name>
</gene>
<protein>
    <submittedName>
        <fullName evidence="15">Uncharacterized protein</fullName>
    </submittedName>
</protein>
<dbReference type="FunFam" id="3.30.160.60:FF:000053">
    <property type="entry name" value="zinc finger protein 182 isoform X1"/>
    <property type="match status" value="1"/>
</dbReference>
<feature type="region of interest" description="Disordered" evidence="12">
    <location>
        <begin position="17"/>
        <end position="41"/>
    </location>
</feature>
<dbReference type="FunFam" id="3.30.160.60:FF:000204">
    <property type="entry name" value="Zinc finger protein 331"/>
    <property type="match status" value="1"/>
</dbReference>
<evidence type="ECO:0000259" key="13">
    <source>
        <dbReference type="PROSITE" id="PS50157"/>
    </source>
</evidence>
<feature type="domain" description="C2H2-type" evidence="13">
    <location>
        <begin position="256"/>
        <end position="291"/>
    </location>
</feature>
<feature type="domain" description="C2H2-type" evidence="13">
    <location>
        <begin position="292"/>
        <end position="319"/>
    </location>
</feature>
<organism evidence="15 16">
    <name type="scientific">Myodes glareolus</name>
    <name type="common">Bank vole</name>
    <name type="synonym">Clethrionomys glareolus</name>
    <dbReference type="NCBI Taxonomy" id="447135"/>
    <lineage>
        <taxon>Eukaryota</taxon>
        <taxon>Metazoa</taxon>
        <taxon>Chordata</taxon>
        <taxon>Craniata</taxon>
        <taxon>Vertebrata</taxon>
        <taxon>Euteleostomi</taxon>
        <taxon>Mammalia</taxon>
        <taxon>Eutheria</taxon>
        <taxon>Euarchontoglires</taxon>
        <taxon>Glires</taxon>
        <taxon>Rodentia</taxon>
        <taxon>Myomorpha</taxon>
        <taxon>Muroidea</taxon>
        <taxon>Cricetidae</taxon>
        <taxon>Arvicolinae</taxon>
        <taxon>Myodes</taxon>
    </lineage>
</organism>
<dbReference type="EMBL" id="JBBHLL010000396">
    <property type="protein sequence ID" value="KAK7804033.1"/>
    <property type="molecule type" value="Genomic_DNA"/>
</dbReference>
<feature type="domain" description="C2H2-type" evidence="13">
    <location>
        <begin position="320"/>
        <end position="347"/>
    </location>
</feature>
<keyword evidence="9" id="KW-0804">Transcription</keyword>
<dbReference type="SMART" id="SM00349">
    <property type="entry name" value="KRAB"/>
    <property type="match status" value="1"/>
</dbReference>
<feature type="domain" description="C2H2-type" evidence="13">
    <location>
        <begin position="389"/>
        <end position="416"/>
    </location>
</feature>
<dbReference type="PROSITE" id="PS50157">
    <property type="entry name" value="ZINC_FINGER_C2H2_2"/>
    <property type="match status" value="6"/>
</dbReference>
<evidence type="ECO:0000256" key="11">
    <source>
        <dbReference type="PROSITE-ProRule" id="PRU00042"/>
    </source>
</evidence>
<dbReference type="InterPro" id="IPR001909">
    <property type="entry name" value="KRAB"/>
</dbReference>
<name>A0AAW0HMP3_MYOGA</name>
<proteinExistence type="inferred from homology"/>
<comment type="caution">
    <text evidence="15">The sequence shown here is derived from an EMBL/GenBank/DDBJ whole genome shotgun (WGS) entry which is preliminary data.</text>
</comment>
<evidence type="ECO:0000259" key="14">
    <source>
        <dbReference type="PROSITE" id="PS50805"/>
    </source>
</evidence>
<sequence>AAAERLRAGASGRWSPALDLSGARHSGNAHQGAAFRGQKSLQDSVPSQVFKSRTHSDCAGAACSGGSLWQGVVEGSELFRDVIISFSQEEWEYPEPVQRDLYSDVMLENDSHLVSLGLTISKHDVISILEQARIEERGTAGGQCSASESGYGTKMLPSKQHINKVESPQWKTVGSLINLSVPDDWEGTDLFDRQPGSSGRNASPVLISHEKMPTLNWQASFTVYQTKSCRNNKRKKDFWQEEFLSNQGILPNEKPYKCRECEKAFKYECGKAFSSGSNFIQHQRVHAGEKPYACKDYAKAFSRSSQLIEHQQIHTGEKPYQSTDCGKAFNRISHLKVHHRIDTGEMPYGCQECGKTCSRRSQLIQHQTAHTGKKPFDHHQRIHTGEKPCQCEVCRRAFKRVSHLTVHYKTHTEEKLCDREECGKAFSHCSQLIQHQVIRPKEKPYEYKGCGRSPFYIRDCNRGTRVNVVNVEKSSLGTYPLLIIRELILASNHMNGNTIDVLTTIVL</sequence>
<reference evidence="15 16" key="1">
    <citation type="journal article" date="2023" name="bioRxiv">
        <title>Conserved and derived expression patterns and positive selection on dental genes reveal complex evolutionary context of ever-growing rodent molars.</title>
        <authorList>
            <person name="Calamari Z.T."/>
            <person name="Song A."/>
            <person name="Cohen E."/>
            <person name="Akter M."/>
            <person name="Roy R.D."/>
            <person name="Hallikas O."/>
            <person name="Christensen M.M."/>
            <person name="Li P."/>
            <person name="Marangoni P."/>
            <person name="Jernvall J."/>
            <person name="Klein O.D."/>
        </authorList>
    </citation>
    <scope>NUCLEOTIDE SEQUENCE [LARGE SCALE GENOMIC DNA]</scope>
    <source>
        <strain evidence="15">V071</strain>
    </source>
</reference>
<keyword evidence="4" id="KW-0677">Repeat</keyword>
<evidence type="ECO:0000256" key="2">
    <source>
        <dbReference type="ARBA" id="ARBA00006991"/>
    </source>
</evidence>
<dbReference type="Pfam" id="PF00096">
    <property type="entry name" value="zf-C2H2"/>
    <property type="match status" value="5"/>
</dbReference>
<feature type="domain" description="C2H2-type" evidence="13">
    <location>
        <begin position="348"/>
        <end position="375"/>
    </location>
</feature>
<comment type="subcellular location">
    <subcellularLocation>
        <location evidence="1">Nucleus</location>
    </subcellularLocation>
</comment>
<dbReference type="PROSITE" id="PS50805">
    <property type="entry name" value="KRAB"/>
    <property type="match status" value="1"/>
</dbReference>
<evidence type="ECO:0000256" key="9">
    <source>
        <dbReference type="ARBA" id="ARBA00023163"/>
    </source>
</evidence>
<keyword evidence="7" id="KW-0805">Transcription regulation</keyword>
<dbReference type="FunFam" id="3.30.160.60:FF:000185">
    <property type="entry name" value="zinc finger protein 319"/>
    <property type="match status" value="1"/>
</dbReference>
<dbReference type="PANTHER" id="PTHR47772:SF15">
    <property type="entry name" value="REDUCED EXPRESSION 2-RELATED"/>
    <property type="match status" value="1"/>
</dbReference>
<keyword evidence="10" id="KW-0539">Nucleus</keyword>
<dbReference type="Proteomes" id="UP001488838">
    <property type="component" value="Unassembled WGS sequence"/>
</dbReference>
<evidence type="ECO:0000313" key="16">
    <source>
        <dbReference type="Proteomes" id="UP001488838"/>
    </source>
</evidence>
<dbReference type="FunFam" id="3.30.160.60:FF:000016">
    <property type="entry name" value="zinc finger protein 37 homolog"/>
    <property type="match status" value="1"/>
</dbReference>
<feature type="non-terminal residue" evidence="15">
    <location>
        <position position="1"/>
    </location>
</feature>
<dbReference type="FunFam" id="3.30.160.60:FF:000566">
    <property type="entry name" value="zinc finger protein 133 isoform X2"/>
    <property type="match status" value="1"/>
</dbReference>
<dbReference type="GO" id="GO:0003677">
    <property type="term" value="F:DNA binding"/>
    <property type="evidence" value="ECO:0007669"/>
    <property type="project" value="UniProtKB-KW"/>
</dbReference>
<feature type="domain" description="C2H2-type" evidence="13">
    <location>
        <begin position="415"/>
        <end position="444"/>
    </location>
</feature>
<evidence type="ECO:0000256" key="7">
    <source>
        <dbReference type="ARBA" id="ARBA00023015"/>
    </source>
</evidence>
<comment type="similarity">
    <text evidence="2">Belongs to the krueppel C2H2-type zinc-finger protein family.</text>
</comment>
<keyword evidence="5 11" id="KW-0863">Zinc-finger</keyword>
<dbReference type="GO" id="GO:0005634">
    <property type="term" value="C:nucleus"/>
    <property type="evidence" value="ECO:0007669"/>
    <property type="project" value="UniProtKB-SubCell"/>
</dbReference>
<dbReference type="InterPro" id="IPR050636">
    <property type="entry name" value="C2H2-ZF_domain-containing"/>
</dbReference>
<dbReference type="Pfam" id="PF01352">
    <property type="entry name" value="KRAB"/>
    <property type="match status" value="1"/>
</dbReference>
<dbReference type="InterPro" id="IPR036236">
    <property type="entry name" value="Znf_C2H2_sf"/>
</dbReference>
<keyword evidence="16" id="KW-1185">Reference proteome</keyword>